<comment type="similarity">
    <text evidence="1">Belongs to the metallo-beta-lactamase superfamily. Class-B beta-lactamase family.</text>
</comment>
<dbReference type="GO" id="GO:0017001">
    <property type="term" value="P:antibiotic catabolic process"/>
    <property type="evidence" value="ECO:0007669"/>
    <property type="project" value="UniProtKB-ARBA"/>
</dbReference>
<keyword evidence="4" id="KW-1185">Reference proteome</keyword>
<gene>
    <name evidence="3" type="ORF">GEMMAAP_18890</name>
</gene>
<dbReference type="Proteomes" id="UP000076404">
    <property type="component" value="Chromosome"/>
</dbReference>
<dbReference type="STRING" id="1379270.GEMMAAP_18890"/>
<dbReference type="SUPFAM" id="SSF56281">
    <property type="entry name" value="Metallo-hydrolase/oxidoreductase"/>
    <property type="match status" value="1"/>
</dbReference>
<dbReference type="eggNOG" id="COG0491">
    <property type="taxonomic scope" value="Bacteria"/>
</dbReference>
<dbReference type="PANTHER" id="PTHR42951:SF4">
    <property type="entry name" value="ACYL-COENZYME A THIOESTERASE MBLAC2"/>
    <property type="match status" value="1"/>
</dbReference>
<dbReference type="InterPro" id="IPR036866">
    <property type="entry name" value="RibonucZ/Hydroxyglut_hydro"/>
</dbReference>
<evidence type="ECO:0000259" key="2">
    <source>
        <dbReference type="SMART" id="SM00849"/>
    </source>
</evidence>
<evidence type="ECO:0000256" key="1">
    <source>
        <dbReference type="ARBA" id="ARBA00005250"/>
    </source>
</evidence>
<feature type="domain" description="Metallo-beta-lactamase" evidence="2">
    <location>
        <begin position="30"/>
        <end position="218"/>
    </location>
</feature>
<dbReference type="KEGG" id="gph:GEMMAAP_18890"/>
<organism evidence="3 4">
    <name type="scientific">Gemmatimonas phototrophica</name>
    <dbReference type="NCBI Taxonomy" id="1379270"/>
    <lineage>
        <taxon>Bacteria</taxon>
        <taxon>Pseudomonadati</taxon>
        <taxon>Gemmatimonadota</taxon>
        <taxon>Gemmatimonadia</taxon>
        <taxon>Gemmatimonadales</taxon>
        <taxon>Gemmatimonadaceae</taxon>
        <taxon>Gemmatimonas</taxon>
    </lineage>
</organism>
<dbReference type="InterPro" id="IPR050855">
    <property type="entry name" value="NDM-1-like"/>
</dbReference>
<name>A0A143BMF5_9BACT</name>
<dbReference type="SMART" id="SM00849">
    <property type="entry name" value="Lactamase_B"/>
    <property type="match status" value="1"/>
</dbReference>
<protein>
    <recommendedName>
        <fullName evidence="2">Metallo-beta-lactamase domain-containing protein</fullName>
    </recommendedName>
</protein>
<accession>A0A143BMF5</accession>
<dbReference type="AlphaFoldDB" id="A0A143BMF5"/>
<evidence type="ECO:0000313" key="4">
    <source>
        <dbReference type="Proteomes" id="UP000076404"/>
    </source>
</evidence>
<reference evidence="3 4" key="2">
    <citation type="journal article" date="2016" name="Environ. Microbiol. Rep.">
        <title>Metagenomic evidence for the presence of phototrophic Gemmatimonadetes bacteria in diverse environments.</title>
        <authorList>
            <person name="Zeng Y."/>
            <person name="Baumbach J."/>
            <person name="Barbosa E.G."/>
            <person name="Azevedo V."/>
            <person name="Zhang C."/>
            <person name="Koblizek M."/>
        </authorList>
    </citation>
    <scope>NUCLEOTIDE SEQUENCE [LARGE SCALE GENOMIC DNA]</scope>
    <source>
        <strain evidence="3 4">AP64</strain>
    </source>
</reference>
<sequence length="451" mass="48756">MAQTVAAPPPPPPPPIGTLHRAVATANGYDANAWWIETAHDLVLIDALMLRSDARALVAALRTTGKPLRAVFITHGHADHFGGLSTVRAAYPGVPIVATRATSNGMRVVHEQGMASNGWLRALGTEYDSTLLVPDRIVNSGDTLRMAGLTFIVRDYGPLEAQNNSVIAVPELNAVFTGDATVHGASFYVGTENAQHALTALPRVLADHPGKMTAYAGHYGPRPLDRTVADNLDQVRRLHATVALVGSDPANRAPNGDLTPPAKRQLLLLTALQTAERGDYGVGAVGMARFELPATIAAFIADSTRRTPPQTLAVRDAMRPLLFLAGHYDIGDITVGLGGLYLDATVETSRYRYQLTFSYDHVQRRYRVVSRDQISGLLDVFVGALEADGSLVLSNVEPGTHYLDAAGAKVFNRMRFTPKQEGCWMWVVETGRGSGEWTQPLEQQMCRRPLS</sequence>
<evidence type="ECO:0000313" key="3">
    <source>
        <dbReference type="EMBL" id="AMW06289.1"/>
    </source>
</evidence>
<proteinExistence type="inferred from homology"/>
<reference evidence="3 4" key="1">
    <citation type="journal article" date="2014" name="Proc. Natl. Acad. Sci. U.S.A.">
        <title>Functional type 2 photosynthetic reaction centers found in the rare bacterial phylum Gemmatimonadetes.</title>
        <authorList>
            <person name="Zeng Y."/>
            <person name="Feng F."/>
            <person name="Medova H."/>
            <person name="Dean J."/>
            <person name="Koblizek M."/>
        </authorList>
    </citation>
    <scope>NUCLEOTIDE SEQUENCE [LARGE SCALE GENOMIC DNA]</scope>
    <source>
        <strain evidence="3 4">AP64</strain>
    </source>
</reference>
<dbReference type="Gene3D" id="3.60.15.10">
    <property type="entry name" value="Ribonuclease Z/Hydroxyacylglutathione hydrolase-like"/>
    <property type="match status" value="1"/>
</dbReference>
<dbReference type="EMBL" id="CP011454">
    <property type="protein sequence ID" value="AMW06289.1"/>
    <property type="molecule type" value="Genomic_DNA"/>
</dbReference>
<dbReference type="Pfam" id="PF00753">
    <property type="entry name" value="Lactamase_B"/>
    <property type="match status" value="1"/>
</dbReference>
<dbReference type="InterPro" id="IPR001279">
    <property type="entry name" value="Metallo-B-lactamas"/>
</dbReference>
<dbReference type="PANTHER" id="PTHR42951">
    <property type="entry name" value="METALLO-BETA-LACTAMASE DOMAIN-CONTAINING"/>
    <property type="match status" value="1"/>
</dbReference>